<evidence type="ECO:0000256" key="5">
    <source>
        <dbReference type="ARBA" id="ARBA00022989"/>
    </source>
</evidence>
<dbReference type="AlphaFoldDB" id="A0A7M5VF13"/>
<keyword evidence="11" id="KW-1185">Reference proteome</keyword>
<feature type="transmembrane region" description="Helical" evidence="9">
    <location>
        <begin position="130"/>
        <end position="150"/>
    </location>
</feature>
<dbReference type="InterPro" id="IPR000990">
    <property type="entry name" value="Innexin"/>
</dbReference>
<keyword evidence="6 9" id="KW-0406">Ion transport</keyword>
<feature type="transmembrane region" description="Helical" evidence="9">
    <location>
        <begin position="198"/>
        <end position="219"/>
    </location>
</feature>
<evidence type="ECO:0000256" key="7">
    <source>
        <dbReference type="ARBA" id="ARBA00023136"/>
    </source>
</evidence>
<dbReference type="PROSITE" id="PS51013">
    <property type="entry name" value="PANNEXIN"/>
    <property type="match status" value="1"/>
</dbReference>
<proteinExistence type="inferred from homology"/>
<evidence type="ECO:0000256" key="8">
    <source>
        <dbReference type="ARBA" id="ARBA00023303"/>
    </source>
</evidence>
<sequence>MTITEDIKDIISINIKPRYDSWCDQFTRIFMVKLMTVGALILGMNWYSDKFTCVVPSTLDLDVGFVSQACWINGLYVYEEIRYHADDVGYYGIPTDMTLDGIHPQSGEMCATINVAHKITDNCKPMKKTFFLQFQYMTFVMALLALLYYFPYAIHRLVNEDLGHLQDTMMEETVDAEEVVKNFFNKKYNMGYRMRMRIFGSIIVKVLYIACNLFAFLALDFLLNHQYMTYGVKWINWVQLPNEIAYDYMGVRHYPKPGNELLPAFGFCDVREASRDMKQVVTNKHRFICEISPHTLYQYTFIVTWFFMILSTLISMLGFLLQIFDHAFTIPCFLKSDENARKMYSNMTLRECQYLEFIQQNDMTLYENVLQKLKEERYCAMVGTLTKSQKMMLMSPSGDTTPLFNGNTMEMKEN</sequence>
<evidence type="ECO:0000256" key="9">
    <source>
        <dbReference type="RuleBase" id="RU010713"/>
    </source>
</evidence>
<evidence type="ECO:0000256" key="2">
    <source>
        <dbReference type="ARBA" id="ARBA00022448"/>
    </source>
</evidence>
<dbReference type="GO" id="GO:0005921">
    <property type="term" value="C:gap junction"/>
    <property type="evidence" value="ECO:0007669"/>
    <property type="project" value="UniProtKB-UniRule"/>
</dbReference>
<name>A0A7M5VF13_9CNID</name>
<comment type="function">
    <text evidence="9">Structural component of the gap junctions.</text>
</comment>
<dbReference type="Proteomes" id="UP000594262">
    <property type="component" value="Unplaced"/>
</dbReference>
<keyword evidence="3" id="KW-1003">Cell membrane</keyword>
<comment type="similarity">
    <text evidence="9">Belongs to the pannexin family.</text>
</comment>
<keyword evidence="4 9" id="KW-0812">Transmembrane</keyword>
<dbReference type="GO" id="GO:0034220">
    <property type="term" value="P:monoatomic ion transmembrane transport"/>
    <property type="evidence" value="ECO:0007669"/>
    <property type="project" value="UniProtKB-KW"/>
</dbReference>
<organism evidence="10 11">
    <name type="scientific">Clytia hemisphaerica</name>
    <dbReference type="NCBI Taxonomy" id="252671"/>
    <lineage>
        <taxon>Eukaryota</taxon>
        <taxon>Metazoa</taxon>
        <taxon>Cnidaria</taxon>
        <taxon>Hydrozoa</taxon>
        <taxon>Hydroidolina</taxon>
        <taxon>Leptothecata</taxon>
        <taxon>Obeliida</taxon>
        <taxon>Clytiidae</taxon>
        <taxon>Clytia</taxon>
    </lineage>
</organism>
<dbReference type="Pfam" id="PF00876">
    <property type="entry name" value="Innexin"/>
    <property type="match status" value="1"/>
</dbReference>
<keyword evidence="2 9" id="KW-0813">Transport</keyword>
<feature type="transmembrane region" description="Helical" evidence="9">
    <location>
        <begin position="26"/>
        <end position="47"/>
    </location>
</feature>
<evidence type="ECO:0000313" key="11">
    <source>
        <dbReference type="Proteomes" id="UP000594262"/>
    </source>
</evidence>
<evidence type="ECO:0000256" key="6">
    <source>
        <dbReference type="ARBA" id="ARBA00023065"/>
    </source>
</evidence>
<keyword evidence="5 9" id="KW-1133">Transmembrane helix</keyword>
<dbReference type="EnsemblMetazoa" id="CLYHEMT009327.1">
    <property type="protein sequence ID" value="CLYHEMP009327.1"/>
    <property type="gene ID" value="CLYHEMG009327"/>
</dbReference>
<evidence type="ECO:0000256" key="1">
    <source>
        <dbReference type="ARBA" id="ARBA00004651"/>
    </source>
</evidence>
<feature type="transmembrane region" description="Helical" evidence="9">
    <location>
        <begin position="302"/>
        <end position="321"/>
    </location>
</feature>
<dbReference type="OrthoDB" id="5867527at2759"/>
<reference evidence="10" key="1">
    <citation type="submission" date="2021-01" db="UniProtKB">
        <authorList>
            <consortium name="EnsemblMetazoa"/>
        </authorList>
    </citation>
    <scope>IDENTIFICATION</scope>
</reference>
<evidence type="ECO:0000313" key="10">
    <source>
        <dbReference type="EnsemblMetazoa" id="CLYHEMP009327.1"/>
    </source>
</evidence>
<protein>
    <recommendedName>
        <fullName evidence="9">Innexin</fullName>
    </recommendedName>
</protein>
<keyword evidence="7 9" id="KW-0472">Membrane</keyword>
<gene>
    <name evidence="9" type="primary">inx</name>
</gene>
<comment type="subcellular location">
    <subcellularLocation>
        <location evidence="1 9">Cell membrane</location>
        <topology evidence="1 9">Multi-pass membrane protein</topology>
    </subcellularLocation>
</comment>
<keyword evidence="8 9" id="KW-0407">Ion channel</keyword>
<dbReference type="GO" id="GO:0005886">
    <property type="term" value="C:plasma membrane"/>
    <property type="evidence" value="ECO:0007669"/>
    <property type="project" value="UniProtKB-SubCell"/>
</dbReference>
<evidence type="ECO:0000256" key="3">
    <source>
        <dbReference type="ARBA" id="ARBA00022475"/>
    </source>
</evidence>
<accession>A0A7M5VF13</accession>
<evidence type="ECO:0000256" key="4">
    <source>
        <dbReference type="ARBA" id="ARBA00022692"/>
    </source>
</evidence>